<dbReference type="Proteomes" id="UP001597419">
    <property type="component" value="Unassembled WGS sequence"/>
</dbReference>
<feature type="transmembrane region" description="Helical" evidence="2">
    <location>
        <begin position="190"/>
        <end position="212"/>
    </location>
</feature>
<proteinExistence type="predicted"/>
<feature type="signal peptide" evidence="3">
    <location>
        <begin position="1"/>
        <end position="34"/>
    </location>
</feature>
<feature type="region of interest" description="Disordered" evidence="1">
    <location>
        <begin position="163"/>
        <end position="184"/>
    </location>
</feature>
<accession>A0ABW5GC97</accession>
<protein>
    <submittedName>
        <fullName evidence="4">Uncharacterized protein</fullName>
    </submittedName>
</protein>
<feature type="compositionally biased region" description="Low complexity" evidence="1">
    <location>
        <begin position="168"/>
        <end position="177"/>
    </location>
</feature>
<evidence type="ECO:0000256" key="2">
    <source>
        <dbReference type="SAM" id="Phobius"/>
    </source>
</evidence>
<keyword evidence="2" id="KW-1133">Transmembrane helix</keyword>
<evidence type="ECO:0000256" key="1">
    <source>
        <dbReference type="SAM" id="MobiDB-lite"/>
    </source>
</evidence>
<gene>
    <name evidence="4" type="ORF">ACFSYJ_05490</name>
</gene>
<dbReference type="EMBL" id="JBHUKU010000003">
    <property type="protein sequence ID" value="MFD2458037.1"/>
    <property type="molecule type" value="Genomic_DNA"/>
</dbReference>
<organism evidence="4 5">
    <name type="scientific">Amycolatopsis samaneae</name>
    <dbReference type="NCBI Taxonomy" id="664691"/>
    <lineage>
        <taxon>Bacteria</taxon>
        <taxon>Bacillati</taxon>
        <taxon>Actinomycetota</taxon>
        <taxon>Actinomycetes</taxon>
        <taxon>Pseudonocardiales</taxon>
        <taxon>Pseudonocardiaceae</taxon>
        <taxon>Amycolatopsis</taxon>
    </lineage>
</organism>
<evidence type="ECO:0000313" key="4">
    <source>
        <dbReference type="EMBL" id="MFD2458037.1"/>
    </source>
</evidence>
<feature type="chain" id="PRO_5045340199" evidence="3">
    <location>
        <begin position="35"/>
        <end position="220"/>
    </location>
</feature>
<dbReference type="RefSeq" id="WP_345395691.1">
    <property type="nucleotide sequence ID" value="NZ_BAABHG010000007.1"/>
</dbReference>
<sequence length="220" mass="21989">MSRTRQSAAVLARLLAVVALVLLGGAGASTPATAEQGKGVPGYCQDGAGVTVIVDFGDLGGDPVVRCAPGEQATGMTALQNAGFAVTGSQRYGLAVACRIDGKPGPDAESCAAMPSATDFWGYWNGANGAWVSSQEGATTHKPAPGGFEGWAFSHGKSFGANPPPRVAPVRAAQPPATSQATGASADAGFPWGVVLGVAALVVVGGAAVFVARRRRRGVQ</sequence>
<keyword evidence="2" id="KW-0812">Transmembrane</keyword>
<name>A0ABW5GC97_9PSEU</name>
<comment type="caution">
    <text evidence="4">The sequence shown here is derived from an EMBL/GenBank/DDBJ whole genome shotgun (WGS) entry which is preliminary data.</text>
</comment>
<evidence type="ECO:0000256" key="3">
    <source>
        <dbReference type="SAM" id="SignalP"/>
    </source>
</evidence>
<keyword evidence="3" id="KW-0732">Signal</keyword>
<reference evidence="5" key="1">
    <citation type="journal article" date="2019" name="Int. J. Syst. Evol. Microbiol.">
        <title>The Global Catalogue of Microorganisms (GCM) 10K type strain sequencing project: providing services to taxonomists for standard genome sequencing and annotation.</title>
        <authorList>
            <consortium name="The Broad Institute Genomics Platform"/>
            <consortium name="The Broad Institute Genome Sequencing Center for Infectious Disease"/>
            <person name="Wu L."/>
            <person name="Ma J."/>
        </authorList>
    </citation>
    <scope>NUCLEOTIDE SEQUENCE [LARGE SCALE GENOMIC DNA]</scope>
    <source>
        <strain evidence="5">CGMCC 4.7643</strain>
    </source>
</reference>
<keyword evidence="2" id="KW-0472">Membrane</keyword>
<keyword evidence="5" id="KW-1185">Reference proteome</keyword>
<evidence type="ECO:0000313" key="5">
    <source>
        <dbReference type="Proteomes" id="UP001597419"/>
    </source>
</evidence>